<evidence type="ECO:0000256" key="3">
    <source>
        <dbReference type="ARBA" id="ARBA00022777"/>
    </source>
</evidence>
<dbReference type="PANTHER" id="PTHR37419:SF1">
    <property type="entry name" value="SERINE_THREONINE-PROTEIN KINASE TOXIN HIPA"/>
    <property type="match status" value="1"/>
</dbReference>
<accession>A0ABN2NET7</accession>
<feature type="domain" description="HipA N-terminal subdomain 1" evidence="5">
    <location>
        <begin position="31"/>
        <end position="130"/>
    </location>
</feature>
<evidence type="ECO:0000313" key="7">
    <source>
        <dbReference type="Proteomes" id="UP001501094"/>
    </source>
</evidence>
<dbReference type="InterPro" id="IPR012893">
    <property type="entry name" value="HipA-like_C"/>
</dbReference>
<evidence type="ECO:0000313" key="6">
    <source>
        <dbReference type="EMBL" id="GAA1864518.1"/>
    </source>
</evidence>
<organism evidence="6 7">
    <name type="scientific">Myceligenerans crystallogenes</name>
    <dbReference type="NCBI Taxonomy" id="316335"/>
    <lineage>
        <taxon>Bacteria</taxon>
        <taxon>Bacillati</taxon>
        <taxon>Actinomycetota</taxon>
        <taxon>Actinomycetes</taxon>
        <taxon>Micrococcales</taxon>
        <taxon>Promicromonosporaceae</taxon>
        <taxon>Myceligenerans</taxon>
    </lineage>
</organism>
<evidence type="ECO:0000259" key="5">
    <source>
        <dbReference type="Pfam" id="PF13657"/>
    </source>
</evidence>
<proteinExistence type="inferred from homology"/>
<comment type="similarity">
    <text evidence="1">Belongs to the HipA Ser/Thr kinase family.</text>
</comment>
<gene>
    <name evidence="6" type="ORF">GCM10009751_23300</name>
</gene>
<dbReference type="Pfam" id="PF13657">
    <property type="entry name" value="Couple_hipA"/>
    <property type="match status" value="1"/>
</dbReference>
<dbReference type="Proteomes" id="UP001501094">
    <property type="component" value="Unassembled WGS sequence"/>
</dbReference>
<dbReference type="EMBL" id="BAAANL010000004">
    <property type="protein sequence ID" value="GAA1864518.1"/>
    <property type="molecule type" value="Genomic_DNA"/>
</dbReference>
<keyword evidence="7" id="KW-1185">Reference proteome</keyword>
<evidence type="ECO:0000259" key="4">
    <source>
        <dbReference type="Pfam" id="PF07804"/>
    </source>
</evidence>
<dbReference type="Pfam" id="PF07804">
    <property type="entry name" value="HipA_C"/>
    <property type="match status" value="1"/>
</dbReference>
<dbReference type="InterPro" id="IPR017508">
    <property type="entry name" value="HipA_N1"/>
</dbReference>
<feature type="domain" description="HipA-like C-terminal" evidence="4">
    <location>
        <begin position="177"/>
        <end position="412"/>
    </location>
</feature>
<dbReference type="InterPro" id="IPR052028">
    <property type="entry name" value="HipA_Ser/Thr_kinase"/>
</dbReference>
<comment type="caution">
    <text evidence="6">The sequence shown here is derived from an EMBL/GenBank/DDBJ whole genome shotgun (WGS) entry which is preliminary data.</text>
</comment>
<dbReference type="CDD" id="cd17808">
    <property type="entry name" value="HipA_Ec_like"/>
    <property type="match status" value="1"/>
</dbReference>
<evidence type="ECO:0000256" key="1">
    <source>
        <dbReference type="ARBA" id="ARBA00010164"/>
    </source>
</evidence>
<dbReference type="RefSeq" id="WP_344102892.1">
    <property type="nucleotide sequence ID" value="NZ_BAAANL010000004.1"/>
</dbReference>
<reference evidence="6 7" key="1">
    <citation type="journal article" date="2019" name="Int. J. Syst. Evol. Microbiol.">
        <title>The Global Catalogue of Microorganisms (GCM) 10K type strain sequencing project: providing services to taxonomists for standard genome sequencing and annotation.</title>
        <authorList>
            <consortium name="The Broad Institute Genomics Platform"/>
            <consortium name="The Broad Institute Genome Sequencing Center for Infectious Disease"/>
            <person name="Wu L."/>
            <person name="Ma J."/>
        </authorList>
    </citation>
    <scope>NUCLEOTIDE SEQUENCE [LARGE SCALE GENOMIC DNA]</scope>
    <source>
        <strain evidence="6 7">JCM 14326</strain>
    </source>
</reference>
<evidence type="ECO:0000256" key="2">
    <source>
        <dbReference type="ARBA" id="ARBA00022679"/>
    </source>
</evidence>
<name>A0ABN2NET7_9MICO</name>
<dbReference type="NCBIfam" id="TIGR03071">
    <property type="entry name" value="couple_hipA"/>
    <property type="match status" value="1"/>
</dbReference>
<keyword evidence="3" id="KW-0418">Kinase</keyword>
<protein>
    <submittedName>
        <fullName evidence="6">Type II toxin-antitoxin system HipA family toxin</fullName>
    </submittedName>
</protein>
<sequence length="452" mass="49466">MQGIADIPTPRIKDLASDRHFVDSLQMANCLTVWLNGGLTGHLSQAENGSLTFRYDDGYRSSLSPTPLSLSLPLTRDTHPHDSIFPWIDNLMPDNGRVRARWAVEFEEVNPTPFALLSHIGLDCAGAVQFFDESNAPGDTRDTGEFTRLTEADIAARLRALRKDDISWTVKNSGDRWSLSGQQGKFALSLNEGEWGIPTGSAPSTHIVKVGISHLDESDAAEFVTMRAASHLGLNVARVELMRFEDQSAVVVERFDRRSAPGTWPPDRVHQEDFCQALGLPRHQKYQADGGPTLPVIAETVGRAVGGRRAESARHALAEAALFNWLVAGTDAHAKNFALIHVGGTSALAPLYDLMSAALVLPPREVFYKGKLAMKIAGEYGLRRISWPQIETAAAELQVDADWLIERGHKMHAAMPEAFAKAVADAGEAIVPATGERFIEAIEERARQTRPV</sequence>
<keyword evidence="2" id="KW-0808">Transferase</keyword>
<dbReference type="PANTHER" id="PTHR37419">
    <property type="entry name" value="SERINE/THREONINE-PROTEIN KINASE TOXIN HIPA"/>
    <property type="match status" value="1"/>
</dbReference>